<dbReference type="Pfam" id="PF08798">
    <property type="entry name" value="CRISPR_assoc"/>
    <property type="match status" value="1"/>
</dbReference>
<evidence type="ECO:0000313" key="1">
    <source>
        <dbReference type="EMBL" id="GAA0370056.1"/>
    </source>
</evidence>
<comment type="caution">
    <text evidence="1">The sequence shown here is derived from an EMBL/GenBank/DDBJ whole genome shotgun (WGS) entry which is preliminary data.</text>
</comment>
<organism evidence="1 2">
    <name type="scientific">Bowmanella denitrificans</name>
    <dbReference type="NCBI Taxonomy" id="366582"/>
    <lineage>
        <taxon>Bacteria</taxon>
        <taxon>Pseudomonadati</taxon>
        <taxon>Pseudomonadota</taxon>
        <taxon>Gammaproteobacteria</taxon>
        <taxon>Alteromonadales</taxon>
        <taxon>Alteromonadaceae</taxon>
        <taxon>Bowmanella</taxon>
    </lineage>
</organism>
<dbReference type="Proteomes" id="UP001501757">
    <property type="component" value="Unassembled WGS sequence"/>
</dbReference>
<dbReference type="SUPFAM" id="SSF117987">
    <property type="entry name" value="CRISPR-associated protein"/>
    <property type="match status" value="1"/>
</dbReference>
<gene>
    <name evidence="1" type="primary">cas6e</name>
    <name evidence="1" type="ORF">GCM10009092_37950</name>
</gene>
<proteinExistence type="predicted"/>
<name>A0ABN0XQA0_9ALTE</name>
<dbReference type="NCBIfam" id="TIGR01907">
    <property type="entry name" value="casE_Cse3"/>
    <property type="match status" value="1"/>
</dbReference>
<sequence length="214" mass="24202">MSMIASVLHLDHRAVKALRITDAYSLHRVVYSLYKDVRDAHQKKASKTSGILYADQGGDIRGRKILMLADRPPMRAVDDKYGEVLSKPIPEDFLAQTHYRFKVIVNPTRRGNASRKLVAVRGRDDVAHWFSERATTSWGFEASAEHLQVDKISVLQFKDKQQRQVTVGQAHIQGRLRITDIEQFTQSFTLGIGRARAYGCGLLQIVPVVDELFA</sequence>
<dbReference type="EMBL" id="BAAAEI010000023">
    <property type="protein sequence ID" value="GAA0370056.1"/>
    <property type="molecule type" value="Genomic_DNA"/>
</dbReference>
<keyword evidence="2" id="KW-1185">Reference proteome</keyword>
<reference evidence="1 2" key="1">
    <citation type="journal article" date="2019" name="Int. J. Syst. Evol. Microbiol.">
        <title>The Global Catalogue of Microorganisms (GCM) 10K type strain sequencing project: providing services to taxonomists for standard genome sequencing and annotation.</title>
        <authorList>
            <consortium name="The Broad Institute Genomics Platform"/>
            <consortium name="The Broad Institute Genome Sequencing Center for Infectious Disease"/>
            <person name="Wu L."/>
            <person name="Ma J."/>
        </authorList>
    </citation>
    <scope>NUCLEOTIDE SEQUENCE [LARGE SCALE GENOMIC DNA]</scope>
    <source>
        <strain evidence="1 2">JCM 13378</strain>
    </source>
</reference>
<dbReference type="InterPro" id="IPR010179">
    <property type="entry name" value="CRISPR-assoc_prot_Cse3"/>
</dbReference>
<dbReference type="SMART" id="SM01101">
    <property type="entry name" value="CRISPR_assoc"/>
    <property type="match status" value="1"/>
</dbReference>
<dbReference type="RefSeq" id="WP_343847066.1">
    <property type="nucleotide sequence ID" value="NZ_BAAAEI010000023.1"/>
</dbReference>
<dbReference type="CDD" id="cd09727">
    <property type="entry name" value="Cas6_I-E"/>
    <property type="match status" value="1"/>
</dbReference>
<dbReference type="Gene3D" id="3.30.70.1210">
    <property type="entry name" value="Crispr-associated protein, domain 2"/>
    <property type="match status" value="1"/>
</dbReference>
<protein>
    <submittedName>
        <fullName evidence="1">Type I-E CRISPR-associated protein Cas6/Cse3/CasE</fullName>
    </submittedName>
</protein>
<evidence type="ECO:0000313" key="2">
    <source>
        <dbReference type="Proteomes" id="UP001501757"/>
    </source>
</evidence>
<accession>A0ABN0XQA0</accession>